<dbReference type="Proteomes" id="UP001140293">
    <property type="component" value="Unassembled WGS sequence"/>
</dbReference>
<comment type="similarity">
    <text evidence="1">Belongs to the EamA transporter family.</text>
</comment>
<feature type="transmembrane region" description="Helical" evidence="2">
    <location>
        <begin position="211"/>
        <end position="228"/>
    </location>
</feature>
<comment type="caution">
    <text evidence="4">The sequence shown here is derived from an EMBL/GenBank/DDBJ whole genome shotgun (WGS) entry which is preliminary data.</text>
</comment>
<dbReference type="SUPFAM" id="SSF103481">
    <property type="entry name" value="Multidrug resistance efflux transporter EmrE"/>
    <property type="match status" value="2"/>
</dbReference>
<feature type="domain" description="EamA" evidence="3">
    <location>
        <begin position="37"/>
        <end position="169"/>
    </location>
</feature>
<organism evidence="4 5">
    <name type="scientific">[Mycobacterium] manitobense</name>
    <dbReference type="NCBI Taxonomy" id="190147"/>
    <lineage>
        <taxon>Bacteria</taxon>
        <taxon>Bacillati</taxon>
        <taxon>Actinomycetota</taxon>
        <taxon>Actinomycetes</taxon>
        <taxon>Mycobacteriales</taxon>
        <taxon>Mycobacteriaceae</taxon>
        <taxon>Mycolicibacterium</taxon>
    </lineage>
</organism>
<reference evidence="4" key="2">
    <citation type="journal article" date="2022" name="BMC Genomics">
        <title>Comparative genome analysis of mycobacteria focusing on tRNA and non-coding RNA.</title>
        <authorList>
            <person name="Behra P.R.K."/>
            <person name="Pettersson B.M.F."/>
            <person name="Ramesh M."/>
            <person name="Das S."/>
            <person name="Dasgupta S."/>
            <person name="Kirsebom L.A."/>
        </authorList>
    </citation>
    <scope>NUCLEOTIDE SEQUENCE</scope>
    <source>
        <strain evidence="4">DSM 44615</strain>
    </source>
</reference>
<feature type="transmembrane region" description="Helical" evidence="2">
    <location>
        <begin position="67"/>
        <end position="86"/>
    </location>
</feature>
<feature type="transmembrane region" description="Helical" evidence="2">
    <location>
        <begin position="36"/>
        <end position="55"/>
    </location>
</feature>
<dbReference type="AlphaFoldDB" id="A0A9X2YQJ6"/>
<reference evidence="4" key="1">
    <citation type="submission" date="2020-07" db="EMBL/GenBank/DDBJ databases">
        <authorList>
            <person name="Pettersson B.M.F."/>
            <person name="Behra P.R.K."/>
            <person name="Ramesh M."/>
            <person name="Das S."/>
            <person name="Dasgupta S."/>
            <person name="Kirsebom L.A."/>
        </authorList>
    </citation>
    <scope>NUCLEOTIDE SEQUENCE</scope>
    <source>
        <strain evidence="4">DSM 44615</strain>
    </source>
</reference>
<evidence type="ECO:0000313" key="4">
    <source>
        <dbReference type="EMBL" id="MCV7170832.1"/>
    </source>
</evidence>
<feature type="transmembrane region" description="Helical" evidence="2">
    <location>
        <begin position="124"/>
        <end position="147"/>
    </location>
</feature>
<proteinExistence type="inferred from homology"/>
<feature type="transmembrane region" description="Helical" evidence="2">
    <location>
        <begin position="240"/>
        <end position="265"/>
    </location>
</feature>
<dbReference type="PANTHER" id="PTHR12715:SF4">
    <property type="entry name" value="EAMA DOMAIN-CONTAINING PROTEIN"/>
    <property type="match status" value="1"/>
</dbReference>
<feature type="transmembrane region" description="Helical" evidence="2">
    <location>
        <begin position="272"/>
        <end position="292"/>
    </location>
</feature>
<evidence type="ECO:0000313" key="5">
    <source>
        <dbReference type="Proteomes" id="UP001140293"/>
    </source>
</evidence>
<accession>A0A9X2YQJ6</accession>
<dbReference type="PANTHER" id="PTHR12715">
    <property type="entry name" value="TRANSPORTER, DRUG/METABOLITE EXPORTER FAMILY"/>
    <property type="match status" value="1"/>
</dbReference>
<dbReference type="InterPro" id="IPR000620">
    <property type="entry name" value="EamA_dom"/>
</dbReference>
<dbReference type="InterPro" id="IPR037185">
    <property type="entry name" value="EmrE-like"/>
</dbReference>
<dbReference type="InterPro" id="IPR052756">
    <property type="entry name" value="Alkyne_AA_exporter"/>
</dbReference>
<feature type="transmembrane region" description="Helical" evidence="2">
    <location>
        <begin position="298"/>
        <end position="314"/>
    </location>
</feature>
<dbReference type="EMBL" id="JACKSJ010000098">
    <property type="protein sequence ID" value="MCV7170832.1"/>
    <property type="molecule type" value="Genomic_DNA"/>
</dbReference>
<keyword evidence="5" id="KW-1185">Reference proteome</keyword>
<feature type="transmembrane region" description="Helical" evidence="2">
    <location>
        <begin position="180"/>
        <end position="199"/>
    </location>
</feature>
<evidence type="ECO:0000256" key="1">
    <source>
        <dbReference type="ARBA" id="ARBA00007362"/>
    </source>
</evidence>
<name>A0A9X2YQJ6_9MYCO</name>
<feature type="transmembrane region" description="Helical" evidence="2">
    <location>
        <begin position="154"/>
        <end position="174"/>
    </location>
</feature>
<dbReference type="GO" id="GO:0016020">
    <property type="term" value="C:membrane"/>
    <property type="evidence" value="ECO:0007669"/>
    <property type="project" value="InterPro"/>
</dbReference>
<evidence type="ECO:0000256" key="2">
    <source>
        <dbReference type="SAM" id="Phobius"/>
    </source>
</evidence>
<gene>
    <name evidence="4" type="ORF">H7I41_13005</name>
</gene>
<keyword evidence="2" id="KW-0812">Transmembrane</keyword>
<evidence type="ECO:0000259" key="3">
    <source>
        <dbReference type="Pfam" id="PF00892"/>
    </source>
</evidence>
<sequence>MVARRAWRIPVRIKPFVASSPPVVELAVRSDTADRLAIAAAVVTVLLWGSAFVVIRAVGTELSPGPLAFVRLVVGAVLLVGIALAYRRVSIPRGRALALIAGYGLLWFAGYIVVLNWAEQHLDAGTAALLVNFAPVIVAVLAGLFLGEGFPRQLIAGIVIAFLGVALIAVSGSGGAENDWLGVVLGLLAAVLYAAGVLLQKVTLRTVDAMTATWLGCVVGMVATLPFAPQAIDEMRAASAGAVAGAVYLGIGPTAVAFTTWAFALSRTNAGAMAATTLAVPAVAIAVSWVFLREIPTALALVGGALALAGVALTRRRPAPSLKHESIDESAGR</sequence>
<dbReference type="Pfam" id="PF00892">
    <property type="entry name" value="EamA"/>
    <property type="match status" value="2"/>
</dbReference>
<keyword evidence="2" id="KW-1133">Transmembrane helix</keyword>
<keyword evidence="2" id="KW-0472">Membrane</keyword>
<feature type="transmembrane region" description="Helical" evidence="2">
    <location>
        <begin position="98"/>
        <end position="118"/>
    </location>
</feature>
<feature type="domain" description="EamA" evidence="3">
    <location>
        <begin position="181"/>
        <end position="314"/>
    </location>
</feature>
<protein>
    <submittedName>
        <fullName evidence="4">DMT family transporter</fullName>
    </submittedName>
</protein>